<evidence type="ECO:0000313" key="3">
    <source>
        <dbReference type="EMBL" id="KAF0690474.1"/>
    </source>
</evidence>
<gene>
    <name evidence="4" type="primary">Aste57867_18130</name>
    <name evidence="3" type="ORF">As57867_018068</name>
    <name evidence="4" type="ORF">ASTE57867_18130</name>
</gene>
<accession>A0A485L9J2</accession>
<protein>
    <submittedName>
        <fullName evidence="4">Aste57867_18130 protein</fullName>
    </submittedName>
</protein>
<evidence type="ECO:0000256" key="1">
    <source>
        <dbReference type="SAM" id="MobiDB-lite"/>
    </source>
</evidence>
<dbReference type="EMBL" id="VJMH01006377">
    <property type="protein sequence ID" value="KAF0690474.1"/>
    <property type="molecule type" value="Genomic_DNA"/>
</dbReference>
<feature type="transmembrane region" description="Helical" evidence="2">
    <location>
        <begin position="16"/>
        <end position="39"/>
    </location>
</feature>
<feature type="compositionally biased region" description="Polar residues" evidence="1">
    <location>
        <begin position="54"/>
        <end position="66"/>
    </location>
</feature>
<evidence type="ECO:0000313" key="5">
    <source>
        <dbReference type="Proteomes" id="UP000332933"/>
    </source>
</evidence>
<feature type="compositionally biased region" description="Basic and acidic residues" evidence="1">
    <location>
        <begin position="96"/>
        <end position="109"/>
    </location>
</feature>
<feature type="region of interest" description="Disordered" evidence="1">
    <location>
        <begin position="50"/>
        <end position="138"/>
    </location>
</feature>
<organism evidence="4 5">
    <name type="scientific">Aphanomyces stellatus</name>
    <dbReference type="NCBI Taxonomy" id="120398"/>
    <lineage>
        <taxon>Eukaryota</taxon>
        <taxon>Sar</taxon>
        <taxon>Stramenopiles</taxon>
        <taxon>Oomycota</taxon>
        <taxon>Saprolegniomycetes</taxon>
        <taxon>Saprolegniales</taxon>
        <taxon>Verrucalvaceae</taxon>
        <taxon>Aphanomyces</taxon>
    </lineage>
</organism>
<evidence type="ECO:0000256" key="2">
    <source>
        <dbReference type="SAM" id="Phobius"/>
    </source>
</evidence>
<keyword evidence="2" id="KW-0812">Transmembrane</keyword>
<keyword evidence="2" id="KW-1133">Transmembrane helix</keyword>
<sequence length="138" mass="15429">MNHRADEYTEEETRRLHVYISTFTVAGIVIGIILVVGAVQMRERTRRLRHSMLSLDSTRSTQEGPDQSTPQAAPSSTTTRAREDDSAFDETCWDEAAPRSDDGMEKQSEMEMTAAEEMVDLEAQVPSDGKDTIDTSML</sequence>
<proteinExistence type="predicted"/>
<feature type="compositionally biased region" description="Low complexity" evidence="1">
    <location>
        <begin position="67"/>
        <end position="79"/>
    </location>
</feature>
<keyword evidence="2" id="KW-0472">Membrane</keyword>
<feature type="compositionally biased region" description="Basic and acidic residues" evidence="1">
    <location>
        <begin position="128"/>
        <end position="138"/>
    </location>
</feature>
<reference evidence="4 5" key="1">
    <citation type="submission" date="2019-03" db="EMBL/GenBank/DDBJ databases">
        <authorList>
            <person name="Gaulin E."/>
            <person name="Dumas B."/>
        </authorList>
    </citation>
    <scope>NUCLEOTIDE SEQUENCE [LARGE SCALE GENOMIC DNA]</scope>
    <source>
        <strain evidence="4">CBS 568.67</strain>
    </source>
</reference>
<dbReference type="EMBL" id="CAADRA010006398">
    <property type="protein sequence ID" value="VFT94868.1"/>
    <property type="molecule type" value="Genomic_DNA"/>
</dbReference>
<dbReference type="Proteomes" id="UP000332933">
    <property type="component" value="Unassembled WGS sequence"/>
</dbReference>
<keyword evidence="5" id="KW-1185">Reference proteome</keyword>
<dbReference type="AlphaFoldDB" id="A0A485L9J2"/>
<evidence type="ECO:0000313" key="4">
    <source>
        <dbReference type="EMBL" id="VFT94868.1"/>
    </source>
</evidence>
<name>A0A485L9J2_9STRA</name>
<reference evidence="3" key="2">
    <citation type="submission" date="2019-06" db="EMBL/GenBank/DDBJ databases">
        <title>Genomics analysis of Aphanomyces spp. identifies a new class of oomycete effector associated with host adaptation.</title>
        <authorList>
            <person name="Gaulin E."/>
        </authorList>
    </citation>
    <scope>NUCLEOTIDE SEQUENCE</scope>
    <source>
        <strain evidence="3">CBS 578.67</strain>
    </source>
</reference>